<protein>
    <recommendedName>
        <fullName evidence="4">F-box domain-containing protein</fullName>
    </recommendedName>
</protein>
<feature type="region of interest" description="Disordered" evidence="1">
    <location>
        <begin position="1"/>
        <end position="67"/>
    </location>
</feature>
<reference evidence="2 3" key="1">
    <citation type="submission" date="2018-04" db="EMBL/GenBank/DDBJ databases">
        <title>WGS assembly of Panicum hallii var. hallii HAL2.</title>
        <authorList>
            <person name="Lovell J."/>
            <person name="Jenkins J."/>
            <person name="Lowry D."/>
            <person name="Mamidi S."/>
            <person name="Sreedasyam A."/>
            <person name="Weng X."/>
            <person name="Barry K."/>
            <person name="Bonette J."/>
            <person name="Campitelli B."/>
            <person name="Daum C."/>
            <person name="Gordon S."/>
            <person name="Gould B."/>
            <person name="Lipzen A."/>
            <person name="MacQueen A."/>
            <person name="Palacio-Mejia J."/>
            <person name="Plott C."/>
            <person name="Shakirov E."/>
            <person name="Shu S."/>
            <person name="Yoshinaga Y."/>
            <person name="Zane M."/>
            <person name="Rokhsar D."/>
            <person name="Grimwood J."/>
            <person name="Schmutz J."/>
            <person name="Juenger T."/>
        </authorList>
    </citation>
    <scope>NUCLEOTIDE SEQUENCE [LARGE SCALE GENOMIC DNA]</scope>
    <source>
        <strain evidence="3">cv. HAL2</strain>
    </source>
</reference>
<evidence type="ECO:0008006" key="4">
    <source>
        <dbReference type="Google" id="ProtNLM"/>
    </source>
</evidence>
<accession>A0A2T7F339</accession>
<evidence type="ECO:0000256" key="1">
    <source>
        <dbReference type="SAM" id="MobiDB-lite"/>
    </source>
</evidence>
<gene>
    <name evidence="2" type="ORF">GQ55_1G069300</name>
</gene>
<evidence type="ECO:0000313" key="3">
    <source>
        <dbReference type="Proteomes" id="UP000244336"/>
    </source>
</evidence>
<dbReference type="EMBL" id="CM009749">
    <property type="protein sequence ID" value="PUZ74478.1"/>
    <property type="molecule type" value="Genomic_DNA"/>
</dbReference>
<evidence type="ECO:0000313" key="2">
    <source>
        <dbReference type="EMBL" id="PUZ74478.1"/>
    </source>
</evidence>
<proteinExistence type="predicted"/>
<dbReference type="OrthoDB" id="659824at2759"/>
<organism evidence="2 3">
    <name type="scientific">Panicum hallii var. hallii</name>
    <dbReference type="NCBI Taxonomy" id="1504633"/>
    <lineage>
        <taxon>Eukaryota</taxon>
        <taxon>Viridiplantae</taxon>
        <taxon>Streptophyta</taxon>
        <taxon>Embryophyta</taxon>
        <taxon>Tracheophyta</taxon>
        <taxon>Spermatophyta</taxon>
        <taxon>Magnoliopsida</taxon>
        <taxon>Liliopsida</taxon>
        <taxon>Poales</taxon>
        <taxon>Poaceae</taxon>
        <taxon>PACMAD clade</taxon>
        <taxon>Panicoideae</taxon>
        <taxon>Panicodae</taxon>
        <taxon>Paniceae</taxon>
        <taxon>Panicinae</taxon>
        <taxon>Panicum</taxon>
        <taxon>Panicum sect. Panicum</taxon>
    </lineage>
</organism>
<keyword evidence="3" id="KW-1185">Reference proteome</keyword>
<feature type="compositionally biased region" description="Basic residues" evidence="1">
    <location>
        <begin position="39"/>
        <end position="59"/>
    </location>
</feature>
<name>A0A2T7F339_9POAL</name>
<dbReference type="AlphaFoldDB" id="A0A2T7F339"/>
<dbReference type="InterPro" id="IPR036047">
    <property type="entry name" value="F-box-like_dom_sf"/>
</dbReference>
<sequence>MSTVYDGLVGLGQSHSAGIEPTKSPTSCEFPPHGTPFRTSRRKSRRVAGRRAGASRRGHPHGDGVVLHDAAPEFSARPRSIGETMSVPEPTEHDRLSELPDDLLHCILQVVTELSSLSRRWRYLWATLPFVTLWSGYNVSEKFGNLRLLLLRDGTVSLRTFCLHSSYWKL</sequence>
<dbReference type="SUPFAM" id="SSF81383">
    <property type="entry name" value="F-box domain"/>
    <property type="match status" value="1"/>
</dbReference>
<dbReference type="Gramene" id="PUZ74478">
    <property type="protein sequence ID" value="PUZ74478"/>
    <property type="gene ID" value="GQ55_1G069300"/>
</dbReference>
<dbReference type="Proteomes" id="UP000244336">
    <property type="component" value="Chromosome 1"/>
</dbReference>